<keyword evidence="3" id="KW-0645">Protease</keyword>
<feature type="region of interest" description="Disordered" evidence="7">
    <location>
        <begin position="1422"/>
        <end position="1455"/>
    </location>
</feature>
<evidence type="ECO:0000256" key="4">
    <source>
        <dbReference type="ARBA" id="ARBA00022786"/>
    </source>
</evidence>
<sequence>MLRRGCTPIMAKQVRLALKAQLATFCARDVARVAPDQNGRNVIALVAKQLAYSTAKLADRHRTAKQASVDEEIIDEDARFEDVAPEAARRIAERLLSELEDVPEPRDAAAAGPLDLTSIKSCQFRDALAWRVEAGEPDPGQAVLLRKYLAIDALQIPSIATTRDEAIAAIRHCDRICSLIDNQPHAIKNDKLLILALIQHTLTCVVPTPRPRHQTHLYGEEKWIAERAERRRRRQEKKKAVTKNEKSTAQTKDEEEDTTDFTVGTANEMHISSSGCIWDDSIDYATQVELLLSLRRLIEHFTAAVLSTQQDRALDAVCLIIPGIACAISDAVLRRRAYDHPSSFCAQLNGQTATGRQLGVKGYGLSVGSFASQTNTIEAHVPELAIARAAVLDYFLSPAQRGLEKIFTFEERYELRPGKPLIAMLRSLCREVTLATPNPHLELVDALPCTSNLAKNFPELAAYRDVAFFWKYFQNPDRTTFFNYVPTAATDEDHGISMSAARVASAVRTNHPRRRGGGDRGTGIIPRMDRLQTQLTWGWTNDEGGYSVSMSGKQLRCRPDPSILDPVTGRKIPPELAPKHRFPSRADPESYLLTPPPAKTEDDILYRPQLPGFSRLLGQRQSAIIVAGGRPRRGENEQSKPSSRNVDAPALGQRDAELLLSYMTVPYIRLPLVLTFFASDDRVHKLESPALRGVLDAVFFEPGRHLGLDATGVAPATCPTPHKSLLATAHGHLLSELRQGPRIVVNNVVALLRGALALDTGAVCDADATDFNASVVIILYATRLGARLESFLAFLRDAITGNAHCANANKAALKDAWPVRDLDPRNPHAAQALEEDAKHLRAALDGILHVLDDYLAKLDAQTRANPGDEALVDRNSRLACDLHAHKLLIHRNATNLDDDNLLTSFLGSFLFLTTRHTFNKAKREDGRMIVPEFELYELLQHVRRPLVSAMNRLSQSRVNTVMTIALSTATSCTGHLDDESSDASIENNNGRQSKSDGAESQRWCRIKGERSIGRFTAISANVAVLNETVIEVADSSELDVEIDLQIGQLTLRSKHLAALDSSVANSRDVRTIFGDATIQASLSERSVQRQVYRLVGLEHEVEYWHSPHVECLGIPESHDREYDPAELFDSESWLPRIFEPVRRSFFDGPTPPSMQFLMPSQALPADAEHVVLLGLHQRLGGVWKRIVVFRRRRCVHVYELTTRAREFWWSLHLTTDARFCLAALQPSAGRRALPFPEWWKRGAGEPYPCNVNDSIVADLEYSETASVLIRRDASHPANLSGGVETYIPPRLLHGLIPQALLDDLRFWRDESRGGAPGFYDEEWMRLRGYPLNKEETFSMNSASEGHNTSTDNNTTEESRDEIVFVELGSTGISRLNCVGFANERSVRISRRTFSVERHRFEIINRVVECILKARLLILSQTEKEQGETTQKDKKNKLLSNKSKKKLKNKKKDENEEEELVFREGAEVEWRSTGGAVPVITNRGDNDEEPDKERWLPCEIVRVDYTKRTYDLEFSRTFSYLGIQRGIKPSEVAPRGSHEGTKAQGEGKWRFQGMSDSEDEAWREDDSSESDEDGQSFEEKKRRKVKDAKTESTEIVVETLTYEQREVVAVHIVDKSGCNFEICERAITKLVESGNKFSSIVDLATALNICLSDKDKLEDDRLYLLDLLYAPRGSTLASLASVLSRIENLSHICAWTKESGISNADVLELPSGCPELTLIELPRLKLAFSTKRDHSGKLRLFSVDHVDLYVEPDQRGAAASGLMRGIDHSLLLANKRGEQFALVPVIIPKRPFIRSQPFSTALVLDREGTYQGDYDVGEEASRAVVTTRGGTLEFPSTRFFLYSIHVSLAFVLPRGLASALYLLLLRLLKRDYSAAFRLCDSVASDVSLSPDELAIFYALAEANDDRAPDAHAVRLKISLVTGDSGHSAPWDLTTEMAKYIAKLDHVSATCRLPASHELRLLESEKIALDEDDPIYDPDLGHEPHALALNKNRRNALRAALQGEDRAECVVPPREKMNETPWPLYTDETCFGIAYSEMRDVSTVSELSATLASRTPMSENTEHIDHKIDDNEMKSAVQSKHDDDDMGTCPVPPGGWLSVITFSTTWSTTCASLLPSVSALAPSYPSIIFINVRVDADPLLHEHAILYGVEHFPSFVIKRGDTKVSFIAVSSSDESKALVNLINQIENHLTEHDIAAYTAWRRRERFLVKQNTELDSNISGRQETRLEIIREEDDLLDDEDEDDGEVLWTWDVDAAAEGLRIEALGTAVTLPLNDDDLEDDKPVWEYTRDDGRADWRAKWTAFPDPQTQTFLEISFLSGKLYREQSVTDESDQGGLHIYFSSDDLEIESYIISGFKGYMTSDYEDIRIRRKGTRIKVPGEEPFVSKRQEAIDKRNEEWRSQYDAYLSKQREARRGRDCVAARGTAPLQKDSGTHRWTLEWRHIPGAQGTADGVGLIAEGSEAIGPCVYPCLGGPTCDGASLGLHANGDLWVSGSLIQNTGITISDGTRVTILFDTSGNGTIKFYIDSKNEDEAGRMQARLERIDQIEAPCACVDNVFNKLACTECYPAVSMCPLDLPDAREDPIQKLLSSVVEKKKTTKKKKDETETKEEIETPEKESGNEEDENPEDEEENEKKSDDASEVGQTTPLNIYVYLMLVWGSGLYVDRRGGGA</sequence>
<feature type="compositionally biased region" description="Basic residues" evidence="7">
    <location>
        <begin position="1433"/>
        <end position="1449"/>
    </location>
</feature>
<dbReference type="Gene3D" id="2.60.120.920">
    <property type="match status" value="1"/>
</dbReference>
<dbReference type="EMBL" id="HBIJ01014327">
    <property type="protein sequence ID" value="CAE0368851.1"/>
    <property type="molecule type" value="Transcribed_RNA"/>
</dbReference>
<evidence type="ECO:0000256" key="1">
    <source>
        <dbReference type="ARBA" id="ARBA00000707"/>
    </source>
</evidence>
<feature type="region of interest" description="Disordered" evidence="7">
    <location>
        <begin position="551"/>
        <end position="603"/>
    </location>
</feature>
<dbReference type="Gene3D" id="3.40.30.10">
    <property type="entry name" value="Glutaredoxin"/>
    <property type="match status" value="1"/>
</dbReference>
<feature type="compositionally biased region" description="Acidic residues" evidence="7">
    <location>
        <begin position="1555"/>
        <end position="1575"/>
    </location>
</feature>
<keyword evidence="4" id="KW-0833">Ubl conjugation pathway</keyword>
<feature type="compositionally biased region" description="Acidic residues" evidence="7">
    <location>
        <begin position="2617"/>
        <end position="2628"/>
    </location>
</feature>
<comment type="catalytic activity">
    <reaction evidence="1">
        <text>Thiol-dependent hydrolysis of ester, thioester, amide, peptide and isopeptide bonds formed by the C-terminal Gly of ubiquitin (a 76-residue protein attached to proteins as an intracellular targeting signal).</text>
        <dbReference type="EC" id="3.4.19.12"/>
    </reaction>
</comment>
<dbReference type="GO" id="GO:0005737">
    <property type="term" value="C:cytoplasm"/>
    <property type="evidence" value="ECO:0007669"/>
    <property type="project" value="TreeGrafter"/>
</dbReference>
<protein>
    <recommendedName>
        <fullName evidence="2">ubiquitinyl hydrolase 1</fullName>
        <ecNumber evidence="2">3.4.19.12</ecNumber>
    </recommendedName>
</protein>
<feature type="region of interest" description="Disordered" evidence="7">
    <location>
        <begin position="506"/>
        <end position="525"/>
    </location>
</feature>
<dbReference type="SUPFAM" id="SSF52833">
    <property type="entry name" value="Thioredoxin-like"/>
    <property type="match status" value="1"/>
</dbReference>
<evidence type="ECO:0000256" key="7">
    <source>
        <dbReference type="SAM" id="MobiDB-lite"/>
    </source>
</evidence>
<keyword evidence="6" id="KW-0788">Thiol protease</keyword>
<dbReference type="EC" id="3.4.19.12" evidence="2"/>
<reference evidence="8" key="1">
    <citation type="submission" date="2021-01" db="EMBL/GenBank/DDBJ databases">
        <authorList>
            <person name="Corre E."/>
            <person name="Pelletier E."/>
            <person name="Niang G."/>
            <person name="Scheremetjew M."/>
            <person name="Finn R."/>
            <person name="Kale V."/>
            <person name="Holt S."/>
            <person name="Cochrane G."/>
            <person name="Meng A."/>
            <person name="Brown T."/>
            <person name="Cohen L."/>
        </authorList>
    </citation>
    <scope>NUCLEOTIDE SEQUENCE</scope>
    <source>
        <strain evidence="8">CCMP1510</strain>
    </source>
</reference>
<dbReference type="PANTHER" id="PTHR13367">
    <property type="entry name" value="UBIQUITIN THIOESTERASE"/>
    <property type="match status" value="1"/>
</dbReference>
<dbReference type="PANTHER" id="PTHR13367:SF28">
    <property type="entry name" value="UBIQUITIN THIOESTERASE ZRANB1"/>
    <property type="match status" value="1"/>
</dbReference>
<dbReference type="InterPro" id="IPR051346">
    <property type="entry name" value="OTU_Deubiquitinase"/>
</dbReference>
<dbReference type="InterPro" id="IPR043136">
    <property type="entry name" value="B30.2/SPRY_sf"/>
</dbReference>
<evidence type="ECO:0000256" key="3">
    <source>
        <dbReference type="ARBA" id="ARBA00022670"/>
    </source>
</evidence>
<dbReference type="GO" id="GO:0005634">
    <property type="term" value="C:nucleus"/>
    <property type="evidence" value="ECO:0007669"/>
    <property type="project" value="TreeGrafter"/>
</dbReference>
<dbReference type="GO" id="GO:0070530">
    <property type="term" value="F:K63-linked polyubiquitin modification-dependent protein binding"/>
    <property type="evidence" value="ECO:0007669"/>
    <property type="project" value="TreeGrafter"/>
</dbReference>
<evidence type="ECO:0000256" key="5">
    <source>
        <dbReference type="ARBA" id="ARBA00022801"/>
    </source>
</evidence>
<feature type="compositionally biased region" description="Basic and acidic residues" evidence="7">
    <location>
        <begin position="2598"/>
        <end position="2616"/>
    </location>
</feature>
<proteinExistence type="predicted"/>
<keyword evidence="5" id="KW-0378">Hydrolase</keyword>
<feature type="region of interest" description="Disordered" evidence="7">
    <location>
        <begin position="1529"/>
        <end position="1583"/>
    </location>
</feature>
<dbReference type="CDD" id="cd02947">
    <property type="entry name" value="TRX_family"/>
    <property type="match status" value="1"/>
</dbReference>
<name>A0A7S3JY42_9STRA</name>
<feature type="compositionally biased region" description="Basic and acidic residues" evidence="7">
    <location>
        <begin position="1422"/>
        <end position="1432"/>
    </location>
</feature>
<feature type="region of interest" description="Disordered" evidence="7">
    <location>
        <begin position="973"/>
        <end position="1000"/>
    </location>
</feature>
<feature type="region of interest" description="Disordered" evidence="7">
    <location>
        <begin position="2592"/>
        <end position="2640"/>
    </location>
</feature>
<dbReference type="InterPro" id="IPR036249">
    <property type="entry name" value="Thioredoxin-like_sf"/>
</dbReference>
<feature type="compositionally biased region" description="Basic and acidic residues" evidence="7">
    <location>
        <begin position="1535"/>
        <end position="1548"/>
    </location>
</feature>
<evidence type="ECO:0000313" key="8">
    <source>
        <dbReference type="EMBL" id="CAE0368851.1"/>
    </source>
</evidence>
<gene>
    <name evidence="8" type="ORF">ALAG00032_LOCUS9614</name>
</gene>
<feature type="region of interest" description="Disordered" evidence="7">
    <location>
        <begin position="233"/>
        <end position="259"/>
    </location>
</feature>
<dbReference type="GO" id="GO:0071947">
    <property type="term" value="P:protein deubiquitination involved in ubiquitin-dependent protein catabolic process"/>
    <property type="evidence" value="ECO:0007669"/>
    <property type="project" value="TreeGrafter"/>
</dbReference>
<evidence type="ECO:0000256" key="6">
    <source>
        <dbReference type="ARBA" id="ARBA00022807"/>
    </source>
</evidence>
<dbReference type="GO" id="GO:0004843">
    <property type="term" value="F:cysteine-type deubiquitinase activity"/>
    <property type="evidence" value="ECO:0007669"/>
    <property type="project" value="UniProtKB-EC"/>
</dbReference>
<feature type="region of interest" description="Disordered" evidence="7">
    <location>
        <begin position="627"/>
        <end position="649"/>
    </location>
</feature>
<evidence type="ECO:0000256" key="2">
    <source>
        <dbReference type="ARBA" id="ARBA00012759"/>
    </source>
</evidence>
<feature type="compositionally biased region" description="Polar residues" evidence="7">
    <location>
        <begin position="982"/>
        <end position="992"/>
    </location>
</feature>
<organism evidence="8">
    <name type="scientific">Aureoumbra lagunensis</name>
    <dbReference type="NCBI Taxonomy" id="44058"/>
    <lineage>
        <taxon>Eukaryota</taxon>
        <taxon>Sar</taxon>
        <taxon>Stramenopiles</taxon>
        <taxon>Ochrophyta</taxon>
        <taxon>Pelagophyceae</taxon>
        <taxon>Pelagomonadales</taxon>
        <taxon>Aureoumbra</taxon>
    </lineage>
</organism>
<accession>A0A7S3JY42</accession>